<comment type="function">
    <text evidence="1">Produces ATP from ADP in the presence of a proton gradient across the membrane.</text>
</comment>
<keyword evidence="8" id="KW-0175">Coiled coil</keyword>
<feature type="coiled-coil region" evidence="8">
    <location>
        <begin position="85"/>
        <end position="112"/>
    </location>
</feature>
<evidence type="ECO:0000256" key="1">
    <source>
        <dbReference type="ARBA" id="ARBA00003543"/>
    </source>
</evidence>
<dbReference type="Proteomes" id="UP000580856">
    <property type="component" value="Unassembled WGS sequence"/>
</dbReference>
<protein>
    <submittedName>
        <fullName evidence="10">F-type H+-transporting ATPase subunit epsilon</fullName>
    </submittedName>
</protein>
<dbReference type="Pfam" id="PF02823">
    <property type="entry name" value="ATP-synt_DE_N"/>
    <property type="match status" value="1"/>
</dbReference>
<keyword evidence="7" id="KW-0139">CF(1)</keyword>
<dbReference type="CDD" id="cd12152">
    <property type="entry name" value="F1-ATPase_delta"/>
    <property type="match status" value="1"/>
</dbReference>
<evidence type="ECO:0000256" key="2">
    <source>
        <dbReference type="ARBA" id="ARBA00004184"/>
    </source>
</evidence>
<dbReference type="InterPro" id="IPR036771">
    <property type="entry name" value="ATPsynth_dsu/esu_N"/>
</dbReference>
<evidence type="ECO:0000313" key="10">
    <source>
        <dbReference type="EMBL" id="NJB68075.1"/>
    </source>
</evidence>
<dbReference type="InterPro" id="IPR001469">
    <property type="entry name" value="ATP_synth_F1_dsu/esu"/>
</dbReference>
<dbReference type="GO" id="GO:0012505">
    <property type="term" value="C:endomembrane system"/>
    <property type="evidence" value="ECO:0007669"/>
    <property type="project" value="UniProtKB-SubCell"/>
</dbReference>
<dbReference type="GO" id="GO:0046933">
    <property type="term" value="F:proton-transporting ATP synthase activity, rotational mechanism"/>
    <property type="evidence" value="ECO:0007669"/>
    <property type="project" value="InterPro"/>
</dbReference>
<reference evidence="10 11" key="1">
    <citation type="submission" date="2020-03" db="EMBL/GenBank/DDBJ databases">
        <title>Genomic Encyclopedia of Type Strains, Phase IV (KMG-IV): sequencing the most valuable type-strain genomes for metagenomic binning, comparative biology and taxonomic classification.</title>
        <authorList>
            <person name="Goeker M."/>
        </authorList>
    </citation>
    <scope>NUCLEOTIDE SEQUENCE [LARGE SCALE GENOMIC DNA]</scope>
    <source>
        <strain evidence="10 11">DSM 24233</strain>
    </source>
</reference>
<keyword evidence="6" id="KW-0472">Membrane</keyword>
<name>A0A846QRQ1_9BACT</name>
<dbReference type="RefSeq" id="WP_167941170.1">
    <property type="nucleotide sequence ID" value="NZ_JAATJA010000002.1"/>
</dbReference>
<dbReference type="AlphaFoldDB" id="A0A846QRQ1"/>
<evidence type="ECO:0000256" key="8">
    <source>
        <dbReference type="SAM" id="Coils"/>
    </source>
</evidence>
<feature type="domain" description="ATP synthase F1 complex delta/epsilon subunit N-terminal" evidence="9">
    <location>
        <begin position="1"/>
        <end position="80"/>
    </location>
</feature>
<evidence type="ECO:0000313" key="11">
    <source>
        <dbReference type="Proteomes" id="UP000580856"/>
    </source>
</evidence>
<gene>
    <name evidence="10" type="ORF">GGQ74_001748</name>
</gene>
<comment type="similarity">
    <text evidence="3">Belongs to the ATPase epsilon chain family.</text>
</comment>
<keyword evidence="5" id="KW-0406">Ion transport</keyword>
<comment type="subcellular location">
    <subcellularLocation>
        <location evidence="2">Endomembrane system</location>
        <topology evidence="2">Peripheral membrane protein</topology>
    </subcellularLocation>
</comment>
<evidence type="ECO:0000256" key="6">
    <source>
        <dbReference type="ARBA" id="ARBA00023136"/>
    </source>
</evidence>
<dbReference type="InterPro" id="IPR024037">
    <property type="entry name" value="Alt_ATP_synth_F1_esu"/>
</dbReference>
<accession>A0A846QRQ1</accession>
<evidence type="ECO:0000256" key="4">
    <source>
        <dbReference type="ARBA" id="ARBA00022448"/>
    </source>
</evidence>
<dbReference type="NCBIfam" id="TIGR03166">
    <property type="entry name" value="alt_F1F0_F1_eps"/>
    <property type="match status" value="1"/>
</dbReference>
<keyword evidence="4" id="KW-0813">Transport</keyword>
<keyword evidence="7" id="KW-0066">ATP synthesis</keyword>
<dbReference type="InterPro" id="IPR020546">
    <property type="entry name" value="ATP_synth_F1_dsu/esu_N"/>
</dbReference>
<dbReference type="EMBL" id="JAATJA010000002">
    <property type="protein sequence ID" value="NJB68075.1"/>
    <property type="molecule type" value="Genomic_DNA"/>
</dbReference>
<dbReference type="Gene3D" id="2.60.15.10">
    <property type="entry name" value="F0F1 ATP synthase delta/epsilon subunit, N-terminal"/>
    <property type="match status" value="1"/>
</dbReference>
<evidence type="ECO:0000256" key="3">
    <source>
        <dbReference type="ARBA" id="ARBA00005712"/>
    </source>
</evidence>
<evidence type="ECO:0000259" key="9">
    <source>
        <dbReference type="Pfam" id="PF02823"/>
    </source>
</evidence>
<comment type="caution">
    <text evidence="10">The sequence shown here is derived from an EMBL/GenBank/DDBJ whole genome shotgun (WGS) entry which is preliminary data.</text>
</comment>
<dbReference type="SUPFAM" id="SSF51344">
    <property type="entry name" value="Epsilon subunit of F1F0-ATP synthase N-terminal domain"/>
    <property type="match status" value="1"/>
</dbReference>
<sequence>MRLSIVLPLSVFLEEEAAKVVALGAYGWFCLKPRHVDMATALVPGILSWWGGDGRERFVAVNGGLLVKDGDTVRVATRHAVSGELGHLREAVDAMTADLDDAERAARTAMARLEARFVRGVLDFGAR</sequence>
<dbReference type="GO" id="GO:0045259">
    <property type="term" value="C:proton-transporting ATP synthase complex"/>
    <property type="evidence" value="ECO:0007669"/>
    <property type="project" value="UniProtKB-KW"/>
</dbReference>
<evidence type="ECO:0000256" key="7">
    <source>
        <dbReference type="ARBA" id="ARBA00023196"/>
    </source>
</evidence>
<organism evidence="10 11">
    <name type="scientific">Desulfobaculum xiamenense</name>
    <dbReference type="NCBI Taxonomy" id="995050"/>
    <lineage>
        <taxon>Bacteria</taxon>
        <taxon>Pseudomonadati</taxon>
        <taxon>Thermodesulfobacteriota</taxon>
        <taxon>Desulfovibrionia</taxon>
        <taxon>Desulfovibrionales</taxon>
        <taxon>Desulfovibrionaceae</taxon>
        <taxon>Desulfobaculum</taxon>
    </lineage>
</organism>
<evidence type="ECO:0000256" key="5">
    <source>
        <dbReference type="ARBA" id="ARBA00023065"/>
    </source>
</evidence>
<keyword evidence="11" id="KW-1185">Reference proteome</keyword>
<proteinExistence type="inferred from homology"/>